<dbReference type="AlphaFoldDB" id="A0A7D9LFN6"/>
<proteinExistence type="predicted"/>
<organism evidence="1 2">
    <name type="scientific">Paramuricea clavata</name>
    <name type="common">Red gorgonian</name>
    <name type="synonym">Violescent sea-whip</name>
    <dbReference type="NCBI Taxonomy" id="317549"/>
    <lineage>
        <taxon>Eukaryota</taxon>
        <taxon>Metazoa</taxon>
        <taxon>Cnidaria</taxon>
        <taxon>Anthozoa</taxon>
        <taxon>Octocorallia</taxon>
        <taxon>Malacalcyonacea</taxon>
        <taxon>Plexauridae</taxon>
        <taxon>Paramuricea</taxon>
    </lineage>
</organism>
<keyword evidence="2" id="KW-1185">Reference proteome</keyword>
<evidence type="ECO:0000313" key="1">
    <source>
        <dbReference type="EMBL" id="CAB4031377.1"/>
    </source>
</evidence>
<accession>A0A7D9LFN6</accession>
<protein>
    <submittedName>
        <fullName evidence="1">Uncharacterized protein</fullName>
    </submittedName>
</protein>
<dbReference type="EMBL" id="CACRXK020017579">
    <property type="protein sequence ID" value="CAB4031377.1"/>
    <property type="molecule type" value="Genomic_DNA"/>
</dbReference>
<evidence type="ECO:0000313" key="2">
    <source>
        <dbReference type="Proteomes" id="UP001152795"/>
    </source>
</evidence>
<dbReference type="PANTHER" id="PTHR33395:SF22">
    <property type="entry name" value="REVERSE TRANSCRIPTASE DOMAIN-CONTAINING PROTEIN"/>
    <property type="match status" value="1"/>
</dbReference>
<comment type="caution">
    <text evidence="1">The sequence shown here is derived from an EMBL/GenBank/DDBJ whole genome shotgun (WGS) entry which is preliminary data.</text>
</comment>
<reference evidence="1" key="1">
    <citation type="submission" date="2020-04" db="EMBL/GenBank/DDBJ databases">
        <authorList>
            <person name="Alioto T."/>
            <person name="Alioto T."/>
            <person name="Gomez Garrido J."/>
        </authorList>
    </citation>
    <scope>NUCLEOTIDE SEQUENCE</scope>
    <source>
        <strain evidence="1">A484AB</strain>
    </source>
</reference>
<sequence length="212" mass="24968">MSSQNQLRVANSSATLLDLILLSNKSKIIKAGTLDPAISDHKMIYAIMNLIKKREHPIIKTVKNYKYVDKSKFKSALQNVPWWVCDIFDDLDDVQNAWELLYKDVVDEYITERKVKVKQNSLPWVNTEIRKLLNKRFKLLKNWQHTKNPIAHKKYKEARNLANIRMRKAESKYWKSEFDNATNSKEFWKVVKKVHRKTKAIQIGPLEDDLGN</sequence>
<name>A0A7D9LFN6_PARCT</name>
<dbReference type="Proteomes" id="UP001152795">
    <property type="component" value="Unassembled WGS sequence"/>
</dbReference>
<feature type="non-terminal residue" evidence="1">
    <location>
        <position position="212"/>
    </location>
</feature>
<dbReference type="PANTHER" id="PTHR33395">
    <property type="entry name" value="TRANSCRIPTASE, PUTATIVE-RELATED-RELATED"/>
    <property type="match status" value="1"/>
</dbReference>
<dbReference type="GO" id="GO:0031012">
    <property type="term" value="C:extracellular matrix"/>
    <property type="evidence" value="ECO:0007669"/>
    <property type="project" value="TreeGrafter"/>
</dbReference>
<dbReference type="OrthoDB" id="5987290at2759"/>
<gene>
    <name evidence="1" type="ORF">PACLA_8A043880</name>
</gene>